<keyword evidence="3" id="KW-1185">Reference proteome</keyword>
<organism evidence="2 3">
    <name type="scientific">Nematocida ausubeli (strain ATCC PRA-371 / ERTm2)</name>
    <name type="common">Nematode killer fungus</name>
    <dbReference type="NCBI Taxonomy" id="1913371"/>
    <lineage>
        <taxon>Eukaryota</taxon>
        <taxon>Fungi</taxon>
        <taxon>Fungi incertae sedis</taxon>
        <taxon>Microsporidia</taxon>
        <taxon>Nematocida</taxon>
    </lineage>
</organism>
<gene>
    <name evidence="2" type="ORF">NESG_02007</name>
</gene>
<protein>
    <submittedName>
        <fullName evidence="2">Uncharacterized protein</fullName>
    </submittedName>
</protein>
<dbReference type="GeneID" id="77676980"/>
<dbReference type="HOGENOM" id="CLU_287711_0_0_1"/>
<evidence type="ECO:0000256" key="1">
    <source>
        <dbReference type="SAM" id="SignalP"/>
    </source>
</evidence>
<evidence type="ECO:0000313" key="2">
    <source>
        <dbReference type="EMBL" id="KFG25237.1"/>
    </source>
</evidence>
<reference evidence="2 3" key="1">
    <citation type="journal article" date="2014" name="Genome Announc.">
        <title>Genome Sequence of the Microsporidian Species Nematocida sp1 Strain ERTm6 (ATCC PRA-372).</title>
        <authorList>
            <person name="Bakowski M.A."/>
            <person name="Priest M."/>
            <person name="Young S."/>
            <person name="Cuomo C.A."/>
            <person name="Troemel E.R."/>
        </authorList>
    </citation>
    <scope>NUCLEOTIDE SEQUENCE [LARGE SCALE GENOMIC DNA]</scope>
    <source>
        <strain evidence="2 3">ERTm6</strain>
    </source>
</reference>
<dbReference type="AlphaFoldDB" id="A0A086IZB9"/>
<feature type="chain" id="PRO_5001807703" evidence="1">
    <location>
        <begin position="28"/>
        <end position="1070"/>
    </location>
</feature>
<feature type="signal peptide" evidence="1">
    <location>
        <begin position="1"/>
        <end position="27"/>
    </location>
</feature>
<comment type="caution">
    <text evidence="2">The sequence shown here is derived from an EMBL/GenBank/DDBJ whole genome shotgun (WGS) entry which is preliminary data.</text>
</comment>
<keyword evidence="1" id="KW-0732">Signal</keyword>
<sequence length="1070" mass="125958">MRLFKKRFTHHILLTLQTICLFKPITPRCLSVPDIGAVLTTKVAVDKDHRKIVINPDGPLNPLRGYISKESGYTYNKRLFSPEISTDYKIQEVKQDEGPLLYHNERNPLGDRAYLETLKGNELFIYLERYHNVLISLFYPYKDSVTAYHNEVPRNCFYNFLKSNSRSSLDLHILANLLLISEGMDSFMEIRTNNDYEKEIVIEIEDGNFQHVDLNLNKSVPKKKLFRRAKPVKKIDRYESSIKIIEFFINNRANPIFLSGGKYSDPKTFERFQQGRFLNTPKWLIQAYIYEYIDSIQAMNSFIKIIYNNLQRYMSMEDIPDQVDTPNDLTVNIPEIIKQQASEFKVKTFKTVFKKVPKDLMHFFKYKAIPVQVKVEEKNVKKIERRKLNSIIPPQDIYNNFFCIDVSVTSIYNEQIDFLMQIDDILTQPKQLCIRTLGKALTATDTKLVRLFRIDSEETILSYIDEILVDTPNISLVTLFKFWFHSNDAKYQTDRYALKVANPDVGNFFSTCLTSDTLLDGRIVSRWNYIIKKITNKTNVELSGEFIDNGFLNIFRFMVYTIHKNYQKEFLNILDDLEKILNVKSTDSINEHDREKYIDAKECLKYFIEFFFGLMFNIKKDEKMDVFGQLKKNIEVSFHQLKIESYNDRIEIFGDINVCYTYNREKVLFKFKTDQNATSMSIPTACMVMAEEEKDELTKIEDTVLKSTPKTFIAYMYHTHILNMIHNSKLLIQDKIISDHTIRQLKEKELEHFNTMHLYGKINTLRHKINAITCFLSIATDISLKEPNKFIRVLRYINNLIGSISFNKKSVEVKNLLLPILSHVGIDQNYFPNLPESMLSGIYPKCETDINIASLLLKYALALKDPNRIFCWIRIHLDLEDLPNKNTISMILSQLNYYETIDFVMLLTNNFTSTFYLEELCKHMCKNRRKVLKKPFFEFPREVESIYYMCLYIACQESKLTNQNMKFIHETICFLHKLPLYYAVLPTYIVKMTPFGIENFVKIINMHLNDACRRRDSLKFNRIYSILSKLNCFNTHNKLKCPTLESLILNRAKFRKAFSDPEWKPPRLGV</sequence>
<dbReference type="Proteomes" id="UP000054524">
    <property type="component" value="Unassembled WGS sequence"/>
</dbReference>
<dbReference type="EMBL" id="AKIJ01000005">
    <property type="protein sequence ID" value="KFG25237.1"/>
    <property type="molecule type" value="Genomic_DNA"/>
</dbReference>
<accession>A0A086IZB9</accession>
<dbReference type="RefSeq" id="XP_052903792.1">
    <property type="nucleotide sequence ID" value="XM_053049621.1"/>
</dbReference>
<evidence type="ECO:0000313" key="3">
    <source>
        <dbReference type="Proteomes" id="UP000054524"/>
    </source>
</evidence>
<proteinExistence type="predicted"/>
<name>A0A086IZB9_NEMA1</name>